<evidence type="ECO:0000313" key="3">
    <source>
        <dbReference type="Proteomes" id="UP000621454"/>
    </source>
</evidence>
<sequence length="284" mass="31674">MDLAAGLNHASRVVDEQPRGTEGSSVSDLWRREAKELETASLWWVAPDMTTLAADTGLCGGELPHWDRDAETRSGLLVWDGGLPIRVVNRSADRDERTVTIDAVSWAPIPEWSQDADMDGVRIELWTRQAIAGRPPSPLSLITVRFSDGRDDTVRVGDHSIAPELAIWRILCATMLLSQQPQVGSTRPANFREDGSAKETRTRPVPAVTVIDLRTVREWTVGPDGKAASDGRDYTHRWIVRGHMRTYHTGPRGAKTEKRWIAPYVAGPEGAPLVPKEHVWVWRR</sequence>
<keyword evidence="3" id="KW-1185">Reference proteome</keyword>
<evidence type="ECO:0000256" key="1">
    <source>
        <dbReference type="SAM" id="MobiDB-lite"/>
    </source>
</evidence>
<name>A0A916WRD6_9ACTN</name>
<proteinExistence type="predicted"/>
<organism evidence="2 3">
    <name type="scientific">Gordonia jinhuaensis</name>
    <dbReference type="NCBI Taxonomy" id="1517702"/>
    <lineage>
        <taxon>Bacteria</taxon>
        <taxon>Bacillati</taxon>
        <taxon>Actinomycetota</taxon>
        <taxon>Actinomycetes</taxon>
        <taxon>Mycobacteriales</taxon>
        <taxon>Gordoniaceae</taxon>
        <taxon>Gordonia</taxon>
    </lineage>
</organism>
<evidence type="ECO:0000313" key="2">
    <source>
        <dbReference type="EMBL" id="GGB22702.1"/>
    </source>
</evidence>
<protein>
    <submittedName>
        <fullName evidence="2">Uncharacterized protein</fullName>
    </submittedName>
</protein>
<feature type="region of interest" description="Disordered" evidence="1">
    <location>
        <begin position="1"/>
        <end position="26"/>
    </location>
</feature>
<accession>A0A916WRD6</accession>
<comment type="caution">
    <text evidence="2">The sequence shown here is derived from an EMBL/GenBank/DDBJ whole genome shotgun (WGS) entry which is preliminary data.</text>
</comment>
<gene>
    <name evidence="2" type="ORF">GCM10011489_08660</name>
</gene>
<dbReference type="Proteomes" id="UP000621454">
    <property type="component" value="Unassembled WGS sequence"/>
</dbReference>
<dbReference type="AlphaFoldDB" id="A0A916WRD6"/>
<reference evidence="2" key="2">
    <citation type="submission" date="2020-09" db="EMBL/GenBank/DDBJ databases">
        <authorList>
            <person name="Sun Q."/>
            <person name="Zhou Y."/>
        </authorList>
    </citation>
    <scope>NUCLEOTIDE SEQUENCE</scope>
    <source>
        <strain evidence="2">CGMCC 1.12827</strain>
    </source>
</reference>
<reference evidence="2" key="1">
    <citation type="journal article" date="2014" name="Int. J. Syst. Evol. Microbiol.">
        <title>Complete genome sequence of Corynebacterium casei LMG S-19264T (=DSM 44701T), isolated from a smear-ripened cheese.</title>
        <authorList>
            <consortium name="US DOE Joint Genome Institute (JGI-PGF)"/>
            <person name="Walter F."/>
            <person name="Albersmeier A."/>
            <person name="Kalinowski J."/>
            <person name="Ruckert C."/>
        </authorList>
    </citation>
    <scope>NUCLEOTIDE SEQUENCE</scope>
    <source>
        <strain evidence="2">CGMCC 1.12827</strain>
    </source>
</reference>
<dbReference type="EMBL" id="BMGC01000004">
    <property type="protein sequence ID" value="GGB22702.1"/>
    <property type="molecule type" value="Genomic_DNA"/>
</dbReference>